<evidence type="ECO:0000256" key="2">
    <source>
        <dbReference type="SAM" id="SignalP"/>
    </source>
</evidence>
<dbReference type="PANTHER" id="PTHR35038">
    <property type="entry name" value="DISSIMILATORY SULFITE REDUCTASE SIRA"/>
    <property type="match status" value="1"/>
</dbReference>
<comment type="caution">
    <text evidence="4">The sequence shown here is derived from an EMBL/GenBank/DDBJ whole genome shotgun (WGS) entry which is preliminary data.</text>
</comment>
<dbReference type="Gene3D" id="3.60.21.10">
    <property type="match status" value="1"/>
</dbReference>
<evidence type="ECO:0000313" key="4">
    <source>
        <dbReference type="EMBL" id="MBZ5708277.1"/>
    </source>
</evidence>
<feature type="domain" description="Cytochrome c-552/4" evidence="3">
    <location>
        <begin position="443"/>
        <end position="510"/>
    </location>
</feature>
<sequence length="596" mass="62082">MPISPLRAAGLAALRPRPRALAGLTALAASALLACATCGPTGAGPTKTEPEQPTAPPARLTVDVVAFARVMGAVAPCGCTTEPLGGLQYVFGYLGHDIDPQRRLVVEPGGLLIPDPQGPEAPRDEAGWAQSYQRAAALQERFASLGGDLVGGVGANDLSSPLAQEALKRWPLPRVLANSRAFDELGVAPHRVVDVPGHDGKPALQLGVTAVHDPSPEAVKLLGPLEPMTNAAKREVAAMRAAGADVVVVLVHGTRRAAVEVAEGVPGADFVVTGIPEGTEKARLGAPATRVGHAWVLEPGDQAQTLAHVRLSIDPAALAALPSNDAWQVQQSQEAQAKELERLDARLTKFRADPGADPAYIARLEQERAALAAAIAGGAAPTGGVAVTFEQKKITCKLPVDKAGAEALHNYDAWVATQNQQRFAGVKPPPPAKGQASYIGGEQCAACHDAAERHWDTTRHAGAYETLVKVNKQFDLSCVGCHVTGFRQPGGSEVVEVAGLEDVQCEVCHGPGSIHAETPEKAGKTFGIRREAAVDVCLQCHTSEHSDTFDYEAYLRDVLGADHGAGRRALLGDGPTGRELRAAGLEKAGGACPKAM</sequence>
<evidence type="ECO:0000256" key="1">
    <source>
        <dbReference type="ARBA" id="ARBA00022729"/>
    </source>
</evidence>
<dbReference type="InterPro" id="IPR051829">
    <property type="entry name" value="Multiheme_Cytochr_ET"/>
</dbReference>
<dbReference type="RefSeq" id="WP_224190028.1">
    <property type="nucleotide sequence ID" value="NZ_JAIRAU010000001.1"/>
</dbReference>
<protein>
    <recommendedName>
        <fullName evidence="3">Cytochrome c-552/4 domain-containing protein</fullName>
    </recommendedName>
</protein>
<dbReference type="InterPro" id="IPR029052">
    <property type="entry name" value="Metallo-depent_PP-like"/>
</dbReference>
<dbReference type="SUPFAM" id="SSF48695">
    <property type="entry name" value="Multiheme cytochromes"/>
    <property type="match status" value="1"/>
</dbReference>
<gene>
    <name evidence="4" type="ORF">K7C98_03335</name>
</gene>
<dbReference type="InterPro" id="IPR036280">
    <property type="entry name" value="Multihaem_cyt_sf"/>
</dbReference>
<reference evidence="4" key="1">
    <citation type="submission" date="2021-08" db="EMBL/GenBank/DDBJ databases">
        <authorList>
            <person name="Stevens D.C."/>
        </authorList>
    </citation>
    <scope>NUCLEOTIDE SEQUENCE</scope>
    <source>
        <strain evidence="4">DSM 53165</strain>
    </source>
</reference>
<evidence type="ECO:0000313" key="5">
    <source>
        <dbReference type="Proteomes" id="UP001139031"/>
    </source>
</evidence>
<dbReference type="Pfam" id="PF13435">
    <property type="entry name" value="Cytochrome_C554"/>
    <property type="match status" value="1"/>
</dbReference>
<evidence type="ECO:0000259" key="3">
    <source>
        <dbReference type="Pfam" id="PF13435"/>
    </source>
</evidence>
<feature type="signal peptide" evidence="2">
    <location>
        <begin position="1"/>
        <end position="43"/>
    </location>
</feature>
<dbReference type="InterPro" id="IPR023155">
    <property type="entry name" value="Cyt_c-552/4"/>
</dbReference>
<keyword evidence="5" id="KW-1185">Reference proteome</keyword>
<keyword evidence="1 2" id="KW-0732">Signal</keyword>
<dbReference type="SUPFAM" id="SSF56300">
    <property type="entry name" value="Metallo-dependent phosphatases"/>
    <property type="match status" value="1"/>
</dbReference>
<name>A0ABS7TJ85_9BACT</name>
<proteinExistence type="predicted"/>
<dbReference type="EMBL" id="JAIRAU010000001">
    <property type="protein sequence ID" value="MBZ5708277.1"/>
    <property type="molecule type" value="Genomic_DNA"/>
</dbReference>
<feature type="chain" id="PRO_5046859332" description="Cytochrome c-552/4 domain-containing protein" evidence="2">
    <location>
        <begin position="44"/>
        <end position="596"/>
    </location>
</feature>
<dbReference type="PANTHER" id="PTHR35038:SF8">
    <property type="entry name" value="C-TYPE POLYHEME CYTOCHROME OMCC"/>
    <property type="match status" value="1"/>
</dbReference>
<dbReference type="Gene3D" id="1.10.1130.10">
    <property type="entry name" value="Flavocytochrome C3, Chain A"/>
    <property type="match status" value="1"/>
</dbReference>
<dbReference type="PROSITE" id="PS51257">
    <property type="entry name" value="PROKAR_LIPOPROTEIN"/>
    <property type="match status" value="1"/>
</dbReference>
<organism evidence="4 5">
    <name type="scientific">Nannocystis pusilla</name>
    <dbReference type="NCBI Taxonomy" id="889268"/>
    <lineage>
        <taxon>Bacteria</taxon>
        <taxon>Pseudomonadati</taxon>
        <taxon>Myxococcota</taxon>
        <taxon>Polyangia</taxon>
        <taxon>Nannocystales</taxon>
        <taxon>Nannocystaceae</taxon>
        <taxon>Nannocystis</taxon>
    </lineage>
</organism>
<accession>A0ABS7TJ85</accession>
<dbReference type="Proteomes" id="UP001139031">
    <property type="component" value="Unassembled WGS sequence"/>
</dbReference>